<evidence type="ECO:0000313" key="2">
    <source>
        <dbReference type="EMBL" id="GEZ28680.1"/>
    </source>
</evidence>
<accession>A0A699I8V5</accession>
<dbReference type="AlphaFoldDB" id="A0A699I8V5"/>
<organism evidence="2">
    <name type="scientific">Tanacetum cinerariifolium</name>
    <name type="common">Dalmatian daisy</name>
    <name type="synonym">Chrysanthemum cinerariifolium</name>
    <dbReference type="NCBI Taxonomy" id="118510"/>
    <lineage>
        <taxon>Eukaryota</taxon>
        <taxon>Viridiplantae</taxon>
        <taxon>Streptophyta</taxon>
        <taxon>Embryophyta</taxon>
        <taxon>Tracheophyta</taxon>
        <taxon>Spermatophyta</taxon>
        <taxon>Magnoliopsida</taxon>
        <taxon>eudicotyledons</taxon>
        <taxon>Gunneridae</taxon>
        <taxon>Pentapetalae</taxon>
        <taxon>asterids</taxon>
        <taxon>campanulids</taxon>
        <taxon>Asterales</taxon>
        <taxon>Asteraceae</taxon>
        <taxon>Asteroideae</taxon>
        <taxon>Anthemideae</taxon>
        <taxon>Anthemidinae</taxon>
        <taxon>Tanacetum</taxon>
    </lineage>
</organism>
<feature type="compositionally biased region" description="Basic and acidic residues" evidence="1">
    <location>
        <begin position="38"/>
        <end position="69"/>
    </location>
</feature>
<dbReference type="EMBL" id="BKCJ010261222">
    <property type="protein sequence ID" value="GEZ28680.1"/>
    <property type="molecule type" value="Genomic_DNA"/>
</dbReference>
<reference evidence="2" key="1">
    <citation type="journal article" date="2019" name="Sci. Rep.">
        <title>Draft genome of Tanacetum cinerariifolium, the natural source of mosquito coil.</title>
        <authorList>
            <person name="Yamashiro T."/>
            <person name="Shiraishi A."/>
            <person name="Satake H."/>
            <person name="Nakayama K."/>
        </authorList>
    </citation>
    <scope>NUCLEOTIDE SEQUENCE</scope>
</reference>
<proteinExistence type="predicted"/>
<protein>
    <submittedName>
        <fullName evidence="2">Uncharacterized protein</fullName>
    </submittedName>
</protein>
<evidence type="ECO:0000256" key="1">
    <source>
        <dbReference type="SAM" id="MobiDB-lite"/>
    </source>
</evidence>
<feature type="compositionally biased region" description="Polar residues" evidence="1">
    <location>
        <begin position="72"/>
        <end position="92"/>
    </location>
</feature>
<feature type="region of interest" description="Disordered" evidence="1">
    <location>
        <begin position="31"/>
        <end position="93"/>
    </location>
</feature>
<sequence>MKENPQLQPDDLPIWLTLKYKFERLHVSNTPCRPFVVRPRDQDDPHDDAHLEGENSAKRQKTSEHETYVFRESSSGQVNESDPGPSTSGNQKQLEDFDFWMDSYATDDDELPTEKVSQELKGNSGPEKIVMSLYKYPAVIFPVDDIEERTSRWVDKCVNKFNPYARYNIEHWKNP</sequence>
<gene>
    <name evidence="2" type="ORF">Tci_500653</name>
</gene>
<comment type="caution">
    <text evidence="2">The sequence shown here is derived from an EMBL/GenBank/DDBJ whole genome shotgun (WGS) entry which is preliminary data.</text>
</comment>
<feature type="non-terminal residue" evidence="2">
    <location>
        <position position="175"/>
    </location>
</feature>
<name>A0A699I8V5_TANCI</name>